<feature type="transmembrane region" description="Helical" evidence="2">
    <location>
        <begin position="469"/>
        <end position="486"/>
    </location>
</feature>
<evidence type="ECO:0000256" key="1">
    <source>
        <dbReference type="SAM" id="MobiDB-lite"/>
    </source>
</evidence>
<feature type="transmembrane region" description="Helical" evidence="2">
    <location>
        <begin position="445"/>
        <end position="463"/>
    </location>
</feature>
<protein>
    <recommendedName>
        <fullName evidence="3">LssY-like C-terminal domain-containing protein</fullName>
    </recommendedName>
</protein>
<evidence type="ECO:0000256" key="2">
    <source>
        <dbReference type="SAM" id="Phobius"/>
    </source>
</evidence>
<dbReference type="InterPro" id="IPR025902">
    <property type="entry name" value="LssY-like-C_dom"/>
</dbReference>
<gene>
    <name evidence="4" type="ORF">AN277_0206005</name>
</gene>
<keyword evidence="5" id="KW-1185">Reference proteome</keyword>
<evidence type="ECO:0000313" key="4">
    <source>
        <dbReference type="EMBL" id="OAX51884.1"/>
    </source>
</evidence>
<evidence type="ECO:0000313" key="5">
    <source>
        <dbReference type="Proteomes" id="UP000053171"/>
    </source>
</evidence>
<dbReference type="Proteomes" id="UP000053171">
    <property type="component" value="Unassembled WGS sequence"/>
</dbReference>
<feature type="transmembrane region" description="Helical" evidence="2">
    <location>
        <begin position="74"/>
        <end position="91"/>
    </location>
</feature>
<feature type="region of interest" description="Disordered" evidence="1">
    <location>
        <begin position="507"/>
        <end position="530"/>
    </location>
</feature>
<keyword evidence="2" id="KW-0812">Transmembrane</keyword>
<reference evidence="4" key="1">
    <citation type="submission" date="2016-06" db="EMBL/GenBank/DDBJ databases">
        <title>Identification of putative biosynthetic pathways for the production of bioactive secondary metabolites by the marine actinomycete Kocuria kristinae RUTW2-3.</title>
        <authorList>
            <person name="Waterworth S.C."/>
            <person name="Walmsley T.A."/>
            <person name="Matongo T."/>
            <person name="Davies-Coleman M.T."/>
            <person name="Dorrington R.A."/>
        </authorList>
    </citation>
    <scope>NUCLEOTIDE SEQUENCE [LARGE SCALE GENOMIC DNA]</scope>
    <source>
        <strain evidence="4">RUTW2-3</strain>
    </source>
</reference>
<feature type="domain" description="LssY-like C-terminal" evidence="3">
    <location>
        <begin position="127"/>
        <end position="317"/>
    </location>
</feature>
<accession>A0A199NS15</accession>
<organism evidence="4 5">
    <name type="scientific">Rothia kristinae</name>
    <dbReference type="NCBI Taxonomy" id="37923"/>
    <lineage>
        <taxon>Bacteria</taxon>
        <taxon>Bacillati</taxon>
        <taxon>Actinomycetota</taxon>
        <taxon>Actinomycetes</taxon>
        <taxon>Micrococcales</taxon>
        <taxon>Micrococcaceae</taxon>
        <taxon>Rothia</taxon>
    </lineage>
</organism>
<feature type="transmembrane region" description="Helical" evidence="2">
    <location>
        <begin position="412"/>
        <end position="433"/>
    </location>
</feature>
<feature type="compositionally biased region" description="Basic and acidic residues" evidence="1">
    <location>
        <begin position="1"/>
        <end position="10"/>
    </location>
</feature>
<feature type="region of interest" description="Disordered" evidence="1">
    <location>
        <begin position="1"/>
        <end position="60"/>
    </location>
</feature>
<sequence>MPAERSETEQPRPAVEAEASPAGRGPSRYATSEGRGRDPHYPEYQGDTDQTQQTRLQQQLQDERRLIDDWPDKVYFILAGLASIWLAVVALTQAVHMSWWSVLFILIFWGLAAYLTLPRFHRIMTTIYVPDYFFGRTQTGDGLLGDPVNLAFLAEEDDIHEAMRRAGWTMAEPVTLKSSWQIIISSLTKRSYPSAPVSPLLLFGRRQDFAYQQEVDGNPSKRHHVRFWKTPEGWMLPGGQRADWVAAATYDNAVGLSLFTLQVTHKVDAATDLERDYVVQTLGYTSPEASVRVLEGFMSGYNSRNGGGDQIRTDGNLPIVDLDEVVPGDHEEDSGEQARGPRGHRNLSQLAEKAPPQVWLAGALVSLVALLQMGRSLYRLFTPEFTRSVREQRLIDAAEAFAADTGSDLWDVTLALVTAAIAVIALVQVLLAINVVRGRYRARQISLALLLVSFVATAVEVFNGTADSSITYAVFVVMASQVFAMIEYTSDDAINYTWAARQTLRRRKAQKRKDRRETRSAARGGSSDRG</sequence>
<keyword evidence="2" id="KW-1133">Transmembrane helix</keyword>
<feature type="transmembrane region" description="Helical" evidence="2">
    <location>
        <begin position="97"/>
        <end position="117"/>
    </location>
</feature>
<feature type="transmembrane region" description="Helical" evidence="2">
    <location>
        <begin position="358"/>
        <end position="378"/>
    </location>
</feature>
<dbReference type="Pfam" id="PF14067">
    <property type="entry name" value="LssY_C"/>
    <property type="match status" value="1"/>
</dbReference>
<dbReference type="AlphaFoldDB" id="A0A199NS15"/>
<dbReference type="EMBL" id="LJBJ02000010">
    <property type="protein sequence ID" value="OAX51884.1"/>
    <property type="molecule type" value="Genomic_DNA"/>
</dbReference>
<feature type="compositionally biased region" description="Basic and acidic residues" evidence="1">
    <location>
        <begin position="515"/>
        <end position="530"/>
    </location>
</feature>
<comment type="caution">
    <text evidence="4">The sequence shown here is derived from an EMBL/GenBank/DDBJ whole genome shotgun (WGS) entry which is preliminary data.</text>
</comment>
<evidence type="ECO:0000259" key="3">
    <source>
        <dbReference type="Pfam" id="PF14067"/>
    </source>
</evidence>
<feature type="compositionally biased region" description="Low complexity" evidence="1">
    <location>
        <begin position="47"/>
        <end position="60"/>
    </location>
</feature>
<name>A0A199NS15_9MICC</name>
<dbReference type="RefSeq" id="WP_254303309.1">
    <property type="nucleotide sequence ID" value="NZ_LJBJ02000010.1"/>
</dbReference>
<keyword evidence="2" id="KW-0472">Membrane</keyword>
<proteinExistence type="predicted"/>